<evidence type="ECO:0000256" key="4">
    <source>
        <dbReference type="ARBA" id="ARBA00022676"/>
    </source>
</evidence>
<dbReference type="Gene3D" id="3.40.50.11380">
    <property type="match status" value="2"/>
</dbReference>
<dbReference type="InterPro" id="IPR019734">
    <property type="entry name" value="TPR_rpt"/>
</dbReference>
<keyword evidence="6" id="KW-0677">Repeat</keyword>
<dbReference type="Pfam" id="PF13424">
    <property type="entry name" value="TPR_12"/>
    <property type="match status" value="1"/>
</dbReference>
<name>A0A1W2GDH1_REIFA</name>
<dbReference type="CDD" id="cd01635">
    <property type="entry name" value="Glycosyltransferase_GTB-type"/>
    <property type="match status" value="1"/>
</dbReference>
<dbReference type="RefSeq" id="WP_084372783.1">
    <property type="nucleotide sequence ID" value="NZ_FWYF01000002.1"/>
</dbReference>
<feature type="repeat" description="TPR" evidence="8">
    <location>
        <begin position="803"/>
        <end position="836"/>
    </location>
</feature>
<dbReference type="Proteomes" id="UP000192472">
    <property type="component" value="Unassembled WGS sequence"/>
</dbReference>
<dbReference type="GO" id="GO:0097363">
    <property type="term" value="F:protein O-acetylglucosaminyltransferase activity"/>
    <property type="evidence" value="ECO:0007669"/>
    <property type="project" value="UniProtKB-EC"/>
</dbReference>
<evidence type="ECO:0000256" key="8">
    <source>
        <dbReference type="PROSITE-ProRule" id="PRU00339"/>
    </source>
</evidence>
<dbReference type="PANTHER" id="PTHR44366">
    <property type="entry name" value="UDP-N-ACETYLGLUCOSAMINE--PEPTIDE N-ACETYLGLUCOSAMINYLTRANSFERASE 110 KDA SUBUNIT"/>
    <property type="match status" value="1"/>
</dbReference>
<gene>
    <name evidence="10" type="ORF">SAMN04488029_2112</name>
</gene>
<dbReference type="InterPro" id="IPR037919">
    <property type="entry name" value="OGT"/>
</dbReference>
<sequence length="1320" mass="149769">MISGKAYYDQLLQEATLAHQSGDLTKAISLYKQLTLDMSSQPEPYHRLALIHAQKGQYKEAIPWFEKAVDIHPNHPAYKTNFAETLQRLNQNERAIQLLRQALEIDKEFLEAQQKLGTILKKIGQYEEASTLFKSIIEKESKFYPAFFQLGTLMLETGNYKSAKKYLKSSVTLNSKSVKALNNLAIAHQEWDEFDEAIACHEKALAVDPQYVDSLQNLALIYEKTGHPDKAKALWLRQAHLKGADPLISWKAEILEPSIFQSTSEIDQFRKQVLDQLKWIKSKKINLDADQLTKLDIYPPAGLIYQGKNDLEIKKAYSELFSGIPKATLPTTPNTKPQVGFVVTGGHEGVFVKCMRGLINHLSTEKMDITIICSLPNGEKIVKPAIENPAIKFVSLPKSLGQCVHLLVSLNFDFLHYWEVGTDAYNYFIPYFKPARVQATSWGWPITSGIATMDYFISCKGLDEEVDQKAYSEKVILFDRLPSYYHSPEVPDLNGTRSDFGIDEKCHLYLCTQNVKKIHPDFDQITKGILAKDDKAFVVFLGDKHQVINDALNQRLNKNCAPYSDRIVVLDRQDKAGYFNLLNLADVILDTLYYNGGANTNADAFALNKPVVTMPVDFHRGRYTATAYKQMGFEDLIAYSIDDYVGLATKLTSDPSFYQMAVEKIASTKSQFFEDKQAVVELENFILSCFQNPKKELVETVESVLDKARIAGEKGDIKTSLELLDDCLKTHPKSALVWMQKGLYHKALQQWQPAFDSLNNARQLDGSQAEILKKFAELLCDLGKGKDAFIAYQKALKLNPEDPETLNNFGGLLIENRQFEDAIPLLKKSIEIDPNQRSAFINLGMAYEQVSNIKSAISTYSSIVNKMPADDLFKLHIETLCPTIVASKDEIESYQSHAIKTLNTFESLIPDTLSPNELIKGSAFPSFNLTYHGYNIKEIHSSWGAFYAKRIKPISLGPKNPKPKIGFLVTHGHEGVFIKGGCGLIKQLSSDQLDIVVLMNGEEARQKIKNFIDRTDITYQPFSKNLEQAVKEIATLNLDFLYYWEVGSDVLNYFLPFYQLGKIQMLSWGSPFTSGNPRIQYYLASKWVESQNYADHYTEGVVLFDPLVYYYYPIQKPTISKTRTDFGLPADKKLYLCIQAASKIHPDMDLMLKGILEKDDQAVIALSMPEHEAILKGLRQRFERTIGPKANRILFVPKVSLEDYPQRIALADVCLDTPHYAGFNTTYETLQMGTPVVTLPGEFQRGKYTEAIYRMTGLDRYIPKSEDEYVDMAVRLANDSAYREKLIQKFNSNSYHLFEQREIVDQIESFLLNAFSSILR</sequence>
<feature type="domain" description="O-GlcNAc transferase C-terminal" evidence="9">
    <location>
        <begin position="495"/>
        <end position="678"/>
    </location>
</feature>
<protein>
    <recommendedName>
        <fullName evidence="3">protein O-GlcNAc transferase</fullName>
        <ecNumber evidence="3">2.4.1.255</ecNumber>
    </recommendedName>
</protein>
<comment type="similarity">
    <text evidence="2">Belongs to the glycosyltransferase 41 family. O-GlcNAc transferase subfamily.</text>
</comment>
<feature type="repeat" description="TPR" evidence="8">
    <location>
        <begin position="769"/>
        <end position="802"/>
    </location>
</feature>
<dbReference type="PANTHER" id="PTHR44366:SF1">
    <property type="entry name" value="UDP-N-ACETYLGLUCOSAMINE--PEPTIDE N-ACETYLGLUCOSAMINYLTRANSFERASE 110 KDA SUBUNIT"/>
    <property type="match status" value="1"/>
</dbReference>
<dbReference type="UniPathway" id="UPA00378"/>
<feature type="repeat" description="TPR" evidence="8">
    <location>
        <begin position="42"/>
        <end position="75"/>
    </location>
</feature>
<dbReference type="InterPro" id="IPR029489">
    <property type="entry name" value="OGT/SEC/SPY_C"/>
</dbReference>
<dbReference type="Gene3D" id="1.25.40.10">
    <property type="entry name" value="Tetratricopeptide repeat domain"/>
    <property type="match status" value="2"/>
</dbReference>
<feature type="domain" description="O-GlcNAc transferase C-terminal" evidence="9">
    <location>
        <begin position="1118"/>
        <end position="1300"/>
    </location>
</feature>
<dbReference type="PROSITE" id="PS50005">
    <property type="entry name" value="TPR"/>
    <property type="match status" value="6"/>
</dbReference>
<dbReference type="OrthoDB" id="9780183at2"/>
<dbReference type="Pfam" id="PF13431">
    <property type="entry name" value="TPR_17"/>
    <property type="match status" value="1"/>
</dbReference>
<feature type="repeat" description="TPR" evidence="8">
    <location>
        <begin position="178"/>
        <end position="211"/>
    </location>
</feature>
<evidence type="ECO:0000256" key="2">
    <source>
        <dbReference type="ARBA" id="ARBA00005386"/>
    </source>
</evidence>
<accession>A0A1W2GDH1</accession>
<evidence type="ECO:0000256" key="6">
    <source>
        <dbReference type="ARBA" id="ARBA00022737"/>
    </source>
</evidence>
<keyword evidence="4" id="KW-0328">Glycosyltransferase</keyword>
<evidence type="ECO:0000259" key="9">
    <source>
        <dbReference type="Pfam" id="PF13844"/>
    </source>
</evidence>
<keyword evidence="7 8" id="KW-0802">TPR repeat</keyword>
<dbReference type="SUPFAM" id="SSF48452">
    <property type="entry name" value="TPR-like"/>
    <property type="match status" value="1"/>
</dbReference>
<dbReference type="SUPFAM" id="SSF53756">
    <property type="entry name" value="UDP-Glycosyltransferase/glycogen phosphorylase"/>
    <property type="match status" value="2"/>
</dbReference>
<evidence type="ECO:0000256" key="3">
    <source>
        <dbReference type="ARBA" id="ARBA00011970"/>
    </source>
</evidence>
<dbReference type="GO" id="GO:0006493">
    <property type="term" value="P:protein O-linked glycosylation"/>
    <property type="evidence" value="ECO:0007669"/>
    <property type="project" value="InterPro"/>
</dbReference>
<organism evidence="10 11">
    <name type="scientific">Reichenbachiella faecimaris</name>
    <dbReference type="NCBI Taxonomy" id="692418"/>
    <lineage>
        <taxon>Bacteria</taxon>
        <taxon>Pseudomonadati</taxon>
        <taxon>Bacteroidota</taxon>
        <taxon>Cytophagia</taxon>
        <taxon>Cytophagales</taxon>
        <taxon>Reichenbachiellaceae</taxon>
        <taxon>Reichenbachiella</taxon>
    </lineage>
</organism>
<dbReference type="EMBL" id="FWYF01000002">
    <property type="protein sequence ID" value="SMD34641.1"/>
    <property type="molecule type" value="Genomic_DNA"/>
</dbReference>
<dbReference type="Pfam" id="PF13181">
    <property type="entry name" value="TPR_8"/>
    <property type="match status" value="1"/>
</dbReference>
<evidence type="ECO:0000256" key="7">
    <source>
        <dbReference type="ARBA" id="ARBA00022803"/>
    </source>
</evidence>
<feature type="repeat" description="TPR" evidence="8">
    <location>
        <begin position="144"/>
        <end position="177"/>
    </location>
</feature>
<evidence type="ECO:0000256" key="5">
    <source>
        <dbReference type="ARBA" id="ARBA00022679"/>
    </source>
</evidence>
<evidence type="ECO:0000256" key="1">
    <source>
        <dbReference type="ARBA" id="ARBA00004922"/>
    </source>
</evidence>
<dbReference type="Gene3D" id="3.40.50.2000">
    <property type="entry name" value="Glycogen Phosphorylase B"/>
    <property type="match status" value="2"/>
</dbReference>
<dbReference type="SMART" id="SM00028">
    <property type="entry name" value="TPR"/>
    <property type="match status" value="11"/>
</dbReference>
<proteinExistence type="inferred from homology"/>
<dbReference type="EC" id="2.4.1.255" evidence="3"/>
<dbReference type="Pfam" id="PF00515">
    <property type="entry name" value="TPR_1"/>
    <property type="match status" value="1"/>
</dbReference>
<keyword evidence="11" id="KW-1185">Reference proteome</keyword>
<dbReference type="InterPro" id="IPR011990">
    <property type="entry name" value="TPR-like_helical_dom_sf"/>
</dbReference>
<dbReference type="PROSITE" id="PS50293">
    <property type="entry name" value="TPR_REGION"/>
    <property type="match status" value="1"/>
</dbReference>
<feature type="repeat" description="TPR" evidence="8">
    <location>
        <begin position="837"/>
        <end position="870"/>
    </location>
</feature>
<evidence type="ECO:0000313" key="11">
    <source>
        <dbReference type="Proteomes" id="UP000192472"/>
    </source>
</evidence>
<reference evidence="10 11" key="1">
    <citation type="submission" date="2017-04" db="EMBL/GenBank/DDBJ databases">
        <authorList>
            <person name="Afonso C.L."/>
            <person name="Miller P.J."/>
            <person name="Scott M.A."/>
            <person name="Spackman E."/>
            <person name="Goraichik I."/>
            <person name="Dimitrov K.M."/>
            <person name="Suarez D.L."/>
            <person name="Swayne D.E."/>
        </authorList>
    </citation>
    <scope>NUCLEOTIDE SEQUENCE [LARGE SCALE GENOMIC DNA]</scope>
    <source>
        <strain evidence="10 11">DSM 26133</strain>
    </source>
</reference>
<dbReference type="STRING" id="692418.SAMN04488029_2112"/>
<dbReference type="Pfam" id="PF13844">
    <property type="entry name" value="Glyco_transf_41"/>
    <property type="match status" value="2"/>
</dbReference>
<evidence type="ECO:0000313" key="10">
    <source>
        <dbReference type="EMBL" id="SMD34641.1"/>
    </source>
</evidence>
<comment type="pathway">
    <text evidence="1">Protein modification; protein glycosylation.</text>
</comment>
<keyword evidence="5 10" id="KW-0808">Transferase</keyword>